<sequence length="298" mass="34094">MISFVRLNNKFHRPGDVVTGHIVVQTKEKFSIEALELCFERRTRLLIEGNSNTYHDVDHDAVVFSKRNMVLDSVEISAGEHQFPFKFLLGQNEVSSSTVRRYFGETRVDFINDYIIYTICNGVSGKVTHLNSYQESEPSLEKDVVLTQSNFLCTLKRNVVKLVVDKMGYLPGELVKPVLRISKNNIKSIHKVTFGVYECFIHRNHTIRSRKIAETNGYLVDHNEIAGCLRLPTSTGATCKDPLYDVQIVVEASVQLHKSTLKIKKNLNVKQVKTLLPEKEESFALQPVIHRDHVINYY</sequence>
<dbReference type="PANTHER" id="PTHR11188">
    <property type="entry name" value="ARRESTIN DOMAIN CONTAINING PROTEIN"/>
    <property type="match status" value="1"/>
</dbReference>
<evidence type="ECO:0000313" key="2">
    <source>
        <dbReference type="EMBL" id="ORD94272.1"/>
    </source>
</evidence>
<dbReference type="Gene3D" id="2.60.40.640">
    <property type="match status" value="1"/>
</dbReference>
<evidence type="ECO:0000259" key="1">
    <source>
        <dbReference type="Pfam" id="PF00339"/>
    </source>
</evidence>
<dbReference type="InterPro" id="IPR050357">
    <property type="entry name" value="Arrestin_domain-protein"/>
</dbReference>
<dbReference type="AlphaFoldDB" id="A0A1Y1S763"/>
<dbReference type="PANTHER" id="PTHR11188:SF176">
    <property type="entry name" value="ARRESTIN DOMAIN-CONTAINING PROTEIN 1"/>
    <property type="match status" value="1"/>
</dbReference>
<dbReference type="VEuPathDB" id="MicrosporidiaDB:ECANGB1_941"/>
<feature type="domain" description="Arrestin-like N-terminal" evidence="1">
    <location>
        <begin position="10"/>
        <end position="97"/>
    </location>
</feature>
<dbReference type="Pfam" id="PF00339">
    <property type="entry name" value="Arrestin_N"/>
    <property type="match status" value="1"/>
</dbReference>
<organism evidence="2 3">
    <name type="scientific">Enterospora canceri</name>
    <dbReference type="NCBI Taxonomy" id="1081671"/>
    <lineage>
        <taxon>Eukaryota</taxon>
        <taxon>Fungi</taxon>
        <taxon>Fungi incertae sedis</taxon>
        <taxon>Microsporidia</taxon>
        <taxon>Enterocytozoonidae</taxon>
        <taxon>Enterospora</taxon>
    </lineage>
</organism>
<reference evidence="2 3" key="1">
    <citation type="journal article" date="2017" name="Environ. Microbiol.">
        <title>Decay of the glycolytic pathway and adaptation to intranuclear parasitism within Enterocytozoonidae microsporidia.</title>
        <authorList>
            <person name="Wiredu Boakye D."/>
            <person name="Jaroenlak P."/>
            <person name="Prachumwat A."/>
            <person name="Williams T.A."/>
            <person name="Bateman K.S."/>
            <person name="Itsathitphaisarn O."/>
            <person name="Sritunyalucksana K."/>
            <person name="Paszkiewicz K.H."/>
            <person name="Moore K.A."/>
            <person name="Stentiford G.D."/>
            <person name="Williams B.A."/>
        </authorList>
    </citation>
    <scope>NUCLEOTIDE SEQUENCE [LARGE SCALE GENOMIC DNA]</scope>
    <source>
        <strain evidence="2 3">GB1</strain>
    </source>
</reference>
<dbReference type="InterPro" id="IPR014756">
    <property type="entry name" value="Ig_E-set"/>
</dbReference>
<proteinExistence type="predicted"/>
<dbReference type="InterPro" id="IPR011021">
    <property type="entry name" value="Arrestin-like_N"/>
</dbReference>
<evidence type="ECO:0000313" key="3">
    <source>
        <dbReference type="Proteomes" id="UP000192639"/>
    </source>
</evidence>
<name>A0A1Y1S763_9MICR</name>
<accession>A0A1Y1S763</accession>
<dbReference type="OrthoDB" id="7785529at2759"/>
<dbReference type="SUPFAM" id="SSF81296">
    <property type="entry name" value="E set domains"/>
    <property type="match status" value="1"/>
</dbReference>
<gene>
    <name evidence="2" type="ORF">ECANGB1_941</name>
</gene>
<dbReference type="EMBL" id="LWDP01000026">
    <property type="protein sequence ID" value="ORD94272.1"/>
    <property type="molecule type" value="Genomic_DNA"/>
</dbReference>
<protein>
    <recommendedName>
        <fullName evidence="1">Arrestin-like N-terminal domain-containing protein</fullName>
    </recommendedName>
</protein>
<dbReference type="GO" id="GO:0015031">
    <property type="term" value="P:protein transport"/>
    <property type="evidence" value="ECO:0007669"/>
    <property type="project" value="TreeGrafter"/>
</dbReference>
<dbReference type="Proteomes" id="UP000192639">
    <property type="component" value="Unassembled WGS sequence"/>
</dbReference>
<keyword evidence="3" id="KW-1185">Reference proteome</keyword>
<dbReference type="InterPro" id="IPR014752">
    <property type="entry name" value="Arrestin-like_C"/>
</dbReference>
<dbReference type="GO" id="GO:0005737">
    <property type="term" value="C:cytoplasm"/>
    <property type="evidence" value="ECO:0007669"/>
    <property type="project" value="TreeGrafter"/>
</dbReference>
<comment type="caution">
    <text evidence="2">The sequence shown here is derived from an EMBL/GenBank/DDBJ whole genome shotgun (WGS) entry which is preliminary data.</text>
</comment>